<dbReference type="AlphaFoldDB" id="A0A6N2VM10"/>
<evidence type="ECO:0000313" key="2">
    <source>
        <dbReference type="EMBL" id="VYT31354.1"/>
    </source>
</evidence>
<accession>A0A6N2VM10</accession>
<dbReference type="Gene3D" id="1.10.1200.10">
    <property type="entry name" value="ACP-like"/>
    <property type="match status" value="1"/>
</dbReference>
<protein>
    <recommendedName>
        <fullName evidence="1">Carrier domain-containing protein</fullName>
    </recommendedName>
</protein>
<dbReference type="RefSeq" id="WP_156730145.1">
    <property type="nucleotide sequence ID" value="NZ_CACRSZ010000054.1"/>
</dbReference>
<sequence length="75" mass="8725">MNLEEFVSRFAEEFEDTPLEQFTPETEFRELDEWSSLSGLSVISMIDDEFDRAITGAELRSVSTIEELYNLVQLK</sequence>
<reference evidence="2" key="1">
    <citation type="submission" date="2019-11" db="EMBL/GenBank/DDBJ databases">
        <authorList>
            <person name="Feng L."/>
        </authorList>
    </citation>
    <scope>NUCLEOTIDE SEQUENCE</scope>
    <source>
        <strain evidence="2">BfaecisLFYP10</strain>
    </source>
</reference>
<organism evidence="2">
    <name type="scientific">Bacteroides faecis</name>
    <dbReference type="NCBI Taxonomy" id="674529"/>
    <lineage>
        <taxon>Bacteria</taxon>
        <taxon>Pseudomonadati</taxon>
        <taxon>Bacteroidota</taxon>
        <taxon>Bacteroidia</taxon>
        <taxon>Bacteroidales</taxon>
        <taxon>Bacteroidaceae</taxon>
        <taxon>Bacteroides</taxon>
    </lineage>
</organism>
<feature type="domain" description="Carrier" evidence="1">
    <location>
        <begin position="12"/>
        <end position="71"/>
    </location>
</feature>
<proteinExistence type="predicted"/>
<dbReference type="EMBL" id="CACRSZ010000054">
    <property type="protein sequence ID" value="VYT31354.1"/>
    <property type="molecule type" value="Genomic_DNA"/>
</dbReference>
<dbReference type="InterPro" id="IPR009081">
    <property type="entry name" value="PP-bd_ACP"/>
</dbReference>
<dbReference type="InterPro" id="IPR036736">
    <property type="entry name" value="ACP-like_sf"/>
</dbReference>
<dbReference type="Pfam" id="PF00550">
    <property type="entry name" value="PP-binding"/>
    <property type="match status" value="1"/>
</dbReference>
<evidence type="ECO:0000259" key="1">
    <source>
        <dbReference type="Pfam" id="PF00550"/>
    </source>
</evidence>
<name>A0A6N2VM10_9BACE</name>
<gene>
    <name evidence="2" type="ORF">BFLFYP10_02340</name>
</gene>
<dbReference type="SUPFAM" id="SSF47336">
    <property type="entry name" value="ACP-like"/>
    <property type="match status" value="1"/>
</dbReference>